<sequence length="496" mass="58044">MANENFQDFTQEMLKENVFSCRVCKNLLVAPVMAVENIGDVCHDCFQTTKEENKWNGVPNTGLVAILKKLKFPCKFQCETEVLYEDLREHENYCTYRPIDCLIAKEECGWVGKLVDLFKHFSENHTTCVLNEHCGEYSFEIDPQSLGTVIKLFTHKNRTYILIIEKLDENNSLLHFLKGESNMVVKYAARSKVIKTKLQALSFDVAFEERNGQKIQLSTLKEVMQEDDVIKVVIKPEKCEPKNVNSEITKHLECPVCKDIMREPIFQCLTGHSICQSCRNKLSKCPTCRKGFSQENIRNFSLEALIPFVQYECVYRQFGCTSMFLGSEIDEHEDGCTYQTYECPMNKCEFKGNFSSCRNHFKVDHEEYFVTATFYEETSDYFYYQERYFFEYGNIFKLTYDSRNGYSWCVRILSKYNKHDQYLFTVRVFNKDDAQCYTAKSKWCVDRNARDDNISFSKDSLKAYGNEMTFCYEIQKAGVLSNMKKCEGLSMRLLHM</sequence>
<dbReference type="PROSITE" id="PS51081">
    <property type="entry name" value="ZF_SIAH"/>
    <property type="match status" value="2"/>
</dbReference>
<evidence type="ECO:0000256" key="10">
    <source>
        <dbReference type="PROSITE-ProRule" id="PRU00455"/>
    </source>
</evidence>
<dbReference type="FunFam" id="3.30.40.10:FF:000041">
    <property type="entry name" value="E3 ubiquitin-protein ligase SINAT3"/>
    <property type="match status" value="1"/>
</dbReference>
<keyword evidence="7 10" id="KW-0863">Zinc-finger</keyword>
<accession>A0AA38IND0</accession>
<dbReference type="Proteomes" id="UP001168821">
    <property type="component" value="Unassembled WGS sequence"/>
</dbReference>
<keyword evidence="6" id="KW-0479">Metal-binding</keyword>
<dbReference type="InterPro" id="IPR013083">
    <property type="entry name" value="Znf_RING/FYVE/PHD"/>
</dbReference>
<comment type="catalytic activity">
    <reaction evidence="1">
        <text>S-ubiquitinyl-[E2 ubiquitin-conjugating enzyme]-L-cysteine + [acceptor protein]-L-lysine = [E2 ubiquitin-conjugating enzyme]-L-cysteine + N(6)-ubiquitinyl-[acceptor protein]-L-lysine.</text>
        <dbReference type="EC" id="2.3.2.27"/>
    </reaction>
</comment>
<feature type="domain" description="SIAH-type" evidence="12">
    <location>
        <begin position="69"/>
        <end position="126"/>
    </location>
</feature>
<evidence type="ECO:0000259" key="11">
    <source>
        <dbReference type="PROSITE" id="PS50089"/>
    </source>
</evidence>
<name>A0AA38IND0_9CUCU</name>
<evidence type="ECO:0000259" key="12">
    <source>
        <dbReference type="PROSITE" id="PS51081"/>
    </source>
</evidence>
<comment type="caution">
    <text evidence="13">The sequence shown here is derived from an EMBL/GenBank/DDBJ whole genome shotgun (WGS) entry which is preliminary data.</text>
</comment>
<evidence type="ECO:0000256" key="6">
    <source>
        <dbReference type="ARBA" id="ARBA00022723"/>
    </source>
</evidence>
<dbReference type="EC" id="2.3.2.27" evidence="4"/>
<proteinExistence type="inferred from homology"/>
<dbReference type="PANTHER" id="PTHR45877:SF2">
    <property type="entry name" value="E3 UBIQUITIN-PROTEIN LIGASE SINA-RELATED"/>
    <property type="match status" value="1"/>
</dbReference>
<evidence type="ECO:0000256" key="8">
    <source>
        <dbReference type="ARBA" id="ARBA00022786"/>
    </source>
</evidence>
<keyword evidence="14" id="KW-1185">Reference proteome</keyword>
<keyword evidence="8" id="KW-0833">Ubl conjugation pathway</keyword>
<reference evidence="13" key="1">
    <citation type="journal article" date="2023" name="G3 (Bethesda)">
        <title>Whole genome assemblies of Zophobas morio and Tenebrio molitor.</title>
        <authorList>
            <person name="Kaur S."/>
            <person name="Stinson S.A."/>
            <person name="diCenzo G.C."/>
        </authorList>
    </citation>
    <scope>NUCLEOTIDE SEQUENCE</scope>
    <source>
        <strain evidence="13">QUZm001</strain>
    </source>
</reference>
<evidence type="ECO:0000256" key="5">
    <source>
        <dbReference type="ARBA" id="ARBA00022679"/>
    </source>
</evidence>
<comment type="pathway">
    <text evidence="2">Protein modification; protein ubiquitination.</text>
</comment>
<dbReference type="GO" id="GO:0008270">
    <property type="term" value="F:zinc ion binding"/>
    <property type="evidence" value="ECO:0007669"/>
    <property type="project" value="UniProtKB-KW"/>
</dbReference>
<feature type="domain" description="RING-type" evidence="11">
    <location>
        <begin position="254"/>
        <end position="289"/>
    </location>
</feature>
<dbReference type="Pfam" id="PF21361">
    <property type="entry name" value="Sina_ZnF"/>
    <property type="match status" value="2"/>
</dbReference>
<comment type="similarity">
    <text evidence="3">Belongs to the SINA (Seven in absentia) family.</text>
</comment>
<dbReference type="SUPFAM" id="SSF57850">
    <property type="entry name" value="RING/U-box"/>
    <property type="match status" value="1"/>
</dbReference>
<dbReference type="InterPro" id="IPR049548">
    <property type="entry name" value="Sina-like_RING"/>
</dbReference>
<feature type="domain" description="SIAH-type" evidence="12">
    <location>
        <begin position="308"/>
        <end position="366"/>
    </location>
</feature>
<evidence type="ECO:0000256" key="3">
    <source>
        <dbReference type="ARBA" id="ARBA00009119"/>
    </source>
</evidence>
<dbReference type="GO" id="GO:0043161">
    <property type="term" value="P:proteasome-mediated ubiquitin-dependent protein catabolic process"/>
    <property type="evidence" value="ECO:0007669"/>
    <property type="project" value="TreeGrafter"/>
</dbReference>
<dbReference type="AlphaFoldDB" id="A0AA38IND0"/>
<evidence type="ECO:0000313" key="13">
    <source>
        <dbReference type="EMBL" id="KAJ3657072.1"/>
    </source>
</evidence>
<dbReference type="EMBL" id="JALNTZ010000004">
    <property type="protein sequence ID" value="KAJ3657072.1"/>
    <property type="molecule type" value="Genomic_DNA"/>
</dbReference>
<dbReference type="InterPro" id="IPR004162">
    <property type="entry name" value="SINA-like_animal"/>
</dbReference>
<dbReference type="GO" id="GO:0031624">
    <property type="term" value="F:ubiquitin conjugating enzyme binding"/>
    <property type="evidence" value="ECO:0007669"/>
    <property type="project" value="TreeGrafter"/>
</dbReference>
<keyword evidence="9" id="KW-0862">Zinc</keyword>
<evidence type="ECO:0000256" key="4">
    <source>
        <dbReference type="ARBA" id="ARBA00012483"/>
    </source>
</evidence>
<dbReference type="PROSITE" id="PS50089">
    <property type="entry name" value="ZF_RING_2"/>
    <property type="match status" value="1"/>
</dbReference>
<dbReference type="SUPFAM" id="SSF49599">
    <property type="entry name" value="TRAF domain-like"/>
    <property type="match status" value="2"/>
</dbReference>
<evidence type="ECO:0000256" key="9">
    <source>
        <dbReference type="ARBA" id="ARBA00022833"/>
    </source>
</evidence>
<evidence type="ECO:0000256" key="1">
    <source>
        <dbReference type="ARBA" id="ARBA00000900"/>
    </source>
</evidence>
<evidence type="ECO:0000256" key="7">
    <source>
        <dbReference type="ARBA" id="ARBA00022771"/>
    </source>
</evidence>
<organism evidence="13 14">
    <name type="scientific">Zophobas morio</name>
    <dbReference type="NCBI Taxonomy" id="2755281"/>
    <lineage>
        <taxon>Eukaryota</taxon>
        <taxon>Metazoa</taxon>
        <taxon>Ecdysozoa</taxon>
        <taxon>Arthropoda</taxon>
        <taxon>Hexapoda</taxon>
        <taxon>Insecta</taxon>
        <taxon>Pterygota</taxon>
        <taxon>Neoptera</taxon>
        <taxon>Endopterygota</taxon>
        <taxon>Coleoptera</taxon>
        <taxon>Polyphaga</taxon>
        <taxon>Cucujiformia</taxon>
        <taxon>Tenebrionidae</taxon>
        <taxon>Zophobas</taxon>
    </lineage>
</organism>
<evidence type="ECO:0000313" key="14">
    <source>
        <dbReference type="Proteomes" id="UP001168821"/>
    </source>
</evidence>
<dbReference type="Pfam" id="PF21362">
    <property type="entry name" value="Sina_RING"/>
    <property type="match status" value="1"/>
</dbReference>
<dbReference type="GO" id="GO:0005737">
    <property type="term" value="C:cytoplasm"/>
    <property type="evidence" value="ECO:0007669"/>
    <property type="project" value="TreeGrafter"/>
</dbReference>
<keyword evidence="5" id="KW-0808">Transferase</keyword>
<dbReference type="InterPro" id="IPR001841">
    <property type="entry name" value="Znf_RING"/>
</dbReference>
<dbReference type="PANTHER" id="PTHR45877">
    <property type="entry name" value="E3 UBIQUITIN-PROTEIN LIGASE SIAH2"/>
    <property type="match status" value="1"/>
</dbReference>
<dbReference type="Gene3D" id="3.30.40.10">
    <property type="entry name" value="Zinc/RING finger domain, C3HC4 (zinc finger)"/>
    <property type="match status" value="3"/>
</dbReference>
<evidence type="ECO:0000256" key="2">
    <source>
        <dbReference type="ARBA" id="ARBA00004906"/>
    </source>
</evidence>
<dbReference type="GO" id="GO:0061630">
    <property type="term" value="F:ubiquitin protein ligase activity"/>
    <property type="evidence" value="ECO:0007669"/>
    <property type="project" value="UniProtKB-EC"/>
</dbReference>
<dbReference type="InterPro" id="IPR013010">
    <property type="entry name" value="Znf_SIAH"/>
</dbReference>
<gene>
    <name evidence="13" type="ORF">Zmor_016104</name>
</gene>
<protein>
    <recommendedName>
        <fullName evidence="4">RING-type E3 ubiquitin transferase</fullName>
        <ecNumber evidence="4">2.3.2.27</ecNumber>
    </recommendedName>
</protein>